<evidence type="ECO:0000313" key="2">
    <source>
        <dbReference type="Proteomes" id="UP000292855"/>
    </source>
</evidence>
<sequence>MLRSRGNILWNAPVAVIPGDSAIVRVPTADFPKGILSLAVFDGNNRPWAERLFMNKEQDDYRVGISTDQQGYGTKKKVTVTVRVTDAAGNPAVANLSVTATERNRRDSTAFRSIRQQAYYAGFARPLRQRFYAAGSDMPDGLLLGRLWQYSKWGSICVYTPSNASVYVPDRGGTTGAVVAPRQFPKLLLFEPTKQNVKAKEVDLRSLRGFNLGKIDAGPVFRTMTVEVDPESGTFFVPDSLLLSRQGQEWEIKIPAIHNASWRFHYLVEWQDPDIGFDSTVVRGGHLRLPKAMNSFAIVKSPTTSAFDFRGINRLEEIVIGRKEKVVKRTLKKTKCEEYEDIIREHSYSFHGKHVMKLVKGWTHPWASTPYGEPRTVMYLGCGRYRDINYIRNITIPEEFPLLDYETYPTTELDMRSTVYWNPNIVTDRDGTATFSFFTSDVTGDFEIVAQGLDVNTLAPLVGTGHFKVIIK</sequence>
<name>A0A4Q6XL94_9SPHI</name>
<dbReference type="OrthoDB" id="609485at2"/>
<dbReference type="Proteomes" id="UP000292855">
    <property type="component" value="Unassembled WGS sequence"/>
</dbReference>
<evidence type="ECO:0000313" key="1">
    <source>
        <dbReference type="EMBL" id="RZF60235.1"/>
    </source>
</evidence>
<organism evidence="1 2">
    <name type="scientific">Sphingobacterium corticibacterium</name>
    <dbReference type="NCBI Taxonomy" id="2484746"/>
    <lineage>
        <taxon>Bacteria</taxon>
        <taxon>Pseudomonadati</taxon>
        <taxon>Bacteroidota</taxon>
        <taxon>Sphingobacteriia</taxon>
        <taxon>Sphingobacteriales</taxon>
        <taxon>Sphingobacteriaceae</taxon>
        <taxon>Sphingobacterium</taxon>
    </lineage>
</organism>
<dbReference type="AlphaFoldDB" id="A0A4Q6XL94"/>
<protein>
    <submittedName>
        <fullName evidence="1">Uncharacterized protein</fullName>
    </submittedName>
</protein>
<comment type="caution">
    <text evidence="1">The sequence shown here is derived from an EMBL/GenBank/DDBJ whole genome shotgun (WGS) entry which is preliminary data.</text>
</comment>
<dbReference type="RefSeq" id="WP_130142153.1">
    <property type="nucleotide sequence ID" value="NZ_SGIT01000002.1"/>
</dbReference>
<accession>A0A4Q6XL94</accession>
<reference evidence="1 2" key="1">
    <citation type="submission" date="2019-02" db="EMBL/GenBank/DDBJ databases">
        <authorList>
            <person name="Li Y."/>
        </authorList>
    </citation>
    <scope>NUCLEOTIDE SEQUENCE [LARGE SCALE GENOMIC DNA]</scope>
    <source>
        <strain evidence="1 2">30C10-4-7</strain>
    </source>
</reference>
<gene>
    <name evidence="1" type="ORF">EWE74_14100</name>
</gene>
<keyword evidence="2" id="KW-1185">Reference proteome</keyword>
<proteinExistence type="predicted"/>
<dbReference type="EMBL" id="SGIT01000002">
    <property type="protein sequence ID" value="RZF60235.1"/>
    <property type="molecule type" value="Genomic_DNA"/>
</dbReference>